<evidence type="ECO:0000256" key="1">
    <source>
        <dbReference type="ARBA" id="ARBA00008231"/>
    </source>
</evidence>
<dbReference type="Pfam" id="PF07542">
    <property type="entry name" value="ATP12"/>
    <property type="match status" value="1"/>
</dbReference>
<dbReference type="Gene3D" id="3.30.2180.10">
    <property type="entry name" value="ATP12-like"/>
    <property type="match status" value="1"/>
</dbReference>
<sequence>MKRFWDRAEVAEVVGGFSITLDGRPMRLPGAGSLTLPNRALADAVAEEWGAAGGAKGGEMSLEDVPLTRLAATAVDRIAPDPAPTVREISRYGESDLLCYRATDRVLAAQQAAEWDPLLNWCDARHGARLRSTTGIMHLAQDPAALQALHRVVGGFVPLELAALGIVVPATGSLVLGLALADGQIDAVAAHRLATLDETHQESLWGEDAEALARRERMAAEVALAARLLSLAHAA</sequence>
<dbReference type="PANTHER" id="PTHR21013:SF10">
    <property type="entry name" value="ATP SYNTHASE MITOCHONDRIAL F1 COMPLEX ASSEMBLY FACTOR 2"/>
    <property type="match status" value="1"/>
</dbReference>
<dbReference type="InterPro" id="IPR042272">
    <property type="entry name" value="ATP12_ATP_synth-F1-assembly_N"/>
</dbReference>
<dbReference type="Proteomes" id="UP001589865">
    <property type="component" value="Unassembled WGS sequence"/>
</dbReference>
<proteinExistence type="inferred from homology"/>
<keyword evidence="3" id="KW-0143">Chaperone</keyword>
<protein>
    <submittedName>
        <fullName evidence="4">ATP12 family chaperone protein</fullName>
    </submittedName>
</protein>
<dbReference type="InterPro" id="IPR023335">
    <property type="entry name" value="ATP12_ortho_dom_sf"/>
</dbReference>
<reference evidence="4 5" key="1">
    <citation type="submission" date="2024-09" db="EMBL/GenBank/DDBJ databases">
        <authorList>
            <person name="Sun Q."/>
            <person name="Mori K."/>
        </authorList>
    </citation>
    <scope>NUCLEOTIDE SEQUENCE [LARGE SCALE GENOMIC DNA]</scope>
    <source>
        <strain evidence="4 5">TBRC 5777</strain>
    </source>
</reference>
<name>A0ABV6JTJ8_9PROT</name>
<dbReference type="SUPFAM" id="SSF160909">
    <property type="entry name" value="ATP12-like"/>
    <property type="match status" value="1"/>
</dbReference>
<dbReference type="Gene3D" id="1.10.3580.10">
    <property type="entry name" value="ATP12 ATPase"/>
    <property type="match status" value="1"/>
</dbReference>
<dbReference type="RefSeq" id="WP_377044805.1">
    <property type="nucleotide sequence ID" value="NZ_JBHLUN010000008.1"/>
</dbReference>
<gene>
    <name evidence="4" type="ORF">ACFFGY_12395</name>
</gene>
<keyword evidence="5" id="KW-1185">Reference proteome</keyword>
<evidence type="ECO:0000313" key="4">
    <source>
        <dbReference type="EMBL" id="MFC0409054.1"/>
    </source>
</evidence>
<evidence type="ECO:0000313" key="5">
    <source>
        <dbReference type="Proteomes" id="UP001589865"/>
    </source>
</evidence>
<dbReference type="EMBL" id="JBHLUN010000008">
    <property type="protein sequence ID" value="MFC0409054.1"/>
    <property type="molecule type" value="Genomic_DNA"/>
</dbReference>
<comment type="similarity">
    <text evidence="1">Belongs to the ATP12 family.</text>
</comment>
<comment type="caution">
    <text evidence="4">The sequence shown here is derived from an EMBL/GenBank/DDBJ whole genome shotgun (WGS) entry which is preliminary data.</text>
</comment>
<evidence type="ECO:0000256" key="3">
    <source>
        <dbReference type="ARBA" id="ARBA00023186"/>
    </source>
</evidence>
<accession>A0ABV6JTJ8</accession>
<dbReference type="InterPro" id="IPR011419">
    <property type="entry name" value="ATP12_ATP_synth-F1-assembly"/>
</dbReference>
<keyword evidence="2" id="KW-0809">Transit peptide</keyword>
<organism evidence="4 5">
    <name type="scientific">Roseomonas elaeocarpi</name>
    <dbReference type="NCBI Taxonomy" id="907779"/>
    <lineage>
        <taxon>Bacteria</taxon>
        <taxon>Pseudomonadati</taxon>
        <taxon>Pseudomonadota</taxon>
        <taxon>Alphaproteobacteria</taxon>
        <taxon>Acetobacterales</taxon>
        <taxon>Roseomonadaceae</taxon>
        <taxon>Roseomonas</taxon>
    </lineage>
</organism>
<dbReference type="PANTHER" id="PTHR21013">
    <property type="entry name" value="ATP SYNTHASE MITOCHONDRIAL F1 COMPLEX ASSEMBLY FACTOR 2/ATP12 PROTEIN, MITOCHONDRIAL PRECURSOR"/>
    <property type="match status" value="1"/>
</dbReference>
<evidence type="ECO:0000256" key="2">
    <source>
        <dbReference type="ARBA" id="ARBA00022946"/>
    </source>
</evidence>